<dbReference type="PANTHER" id="PTHR48207:SF4">
    <property type="entry name" value="BLL6097 PROTEIN"/>
    <property type="match status" value="1"/>
</dbReference>
<organism evidence="2 3">
    <name type="scientific">Conexibacter stalactiti</name>
    <dbReference type="NCBI Taxonomy" id="1940611"/>
    <lineage>
        <taxon>Bacteria</taxon>
        <taxon>Bacillati</taxon>
        <taxon>Actinomycetota</taxon>
        <taxon>Thermoleophilia</taxon>
        <taxon>Solirubrobacterales</taxon>
        <taxon>Conexibacteraceae</taxon>
        <taxon>Conexibacter</taxon>
    </lineage>
</organism>
<gene>
    <name evidence="2" type="ORF">R7226_31140</name>
</gene>
<dbReference type="InterPro" id="IPR003673">
    <property type="entry name" value="CoA-Trfase_fam_III"/>
</dbReference>
<name>A0ABU4HZX0_9ACTN</name>
<dbReference type="Pfam" id="PF02515">
    <property type="entry name" value="CoA_transf_3"/>
    <property type="match status" value="1"/>
</dbReference>
<keyword evidence="3" id="KW-1185">Reference proteome</keyword>
<dbReference type="InterPro" id="IPR050483">
    <property type="entry name" value="CoA-transferase_III_domain"/>
</dbReference>
<evidence type="ECO:0000256" key="1">
    <source>
        <dbReference type="ARBA" id="ARBA00022679"/>
    </source>
</evidence>
<dbReference type="InterPro" id="IPR023606">
    <property type="entry name" value="CoA-Trfase_III_dom_1_sf"/>
</dbReference>
<accession>A0ABU4HZX0</accession>
<keyword evidence="1 2" id="KW-0808">Transferase</keyword>
<dbReference type="InterPro" id="IPR044855">
    <property type="entry name" value="CoA-Trfase_III_dom3_sf"/>
</dbReference>
<dbReference type="Proteomes" id="UP001284601">
    <property type="component" value="Unassembled WGS sequence"/>
</dbReference>
<dbReference type="Gene3D" id="3.30.1540.10">
    <property type="entry name" value="formyl-coa transferase, domain 3"/>
    <property type="match status" value="1"/>
</dbReference>
<dbReference type="SUPFAM" id="SSF89796">
    <property type="entry name" value="CoA-transferase family III (CaiB/BaiF)"/>
    <property type="match status" value="1"/>
</dbReference>
<evidence type="ECO:0000313" key="2">
    <source>
        <dbReference type="EMBL" id="MDW5598855.1"/>
    </source>
</evidence>
<dbReference type="EMBL" id="JAWSTH010000199">
    <property type="protein sequence ID" value="MDW5598855.1"/>
    <property type="molecule type" value="Genomic_DNA"/>
</dbReference>
<proteinExistence type="predicted"/>
<protein>
    <submittedName>
        <fullName evidence="2">CoA transferase</fullName>
        <ecNumber evidence="2">2.8.3.-</ecNumber>
    </submittedName>
</protein>
<sequence>MTDQHGPLSHLKVLDFTQLLQGPLATQILADLGADVIKFEKPGGEWMRHWGILASRTHGEMDSFLAFNRNKRSVAVDLKDPAAVAAILRLAEDADVVVENFRPGVMDRLGLGYDAFAARNPELVYASSSGYGQSGPYAGRPGQDLLAQAMTGALTLTGRRDDPPLACGIGIADEYTGMHLVTAILAALCNRDAGGGGQRVAVDLFSCTVAAQQQELTVHLNRDEPLQRAAGNVGHVGGTAPFGIYGTADGHLALAMMALPRLGQILGVAWLDEFDSDELAFRERDRVHALLDAHFGTDTTARWLELLDAHDVWCAPVQDHDQLERDPQLAHAGLLWEVPVGDDPEATFRTVGSPFSFSKTPPRLRRGVPRAGQDTAAVLGALEPA</sequence>
<dbReference type="GO" id="GO:0016740">
    <property type="term" value="F:transferase activity"/>
    <property type="evidence" value="ECO:0007669"/>
    <property type="project" value="UniProtKB-KW"/>
</dbReference>
<dbReference type="EC" id="2.8.3.-" evidence="2"/>
<dbReference type="Gene3D" id="3.40.50.10540">
    <property type="entry name" value="Crotonobetainyl-coa:carnitine coa-transferase, domain 1"/>
    <property type="match status" value="1"/>
</dbReference>
<evidence type="ECO:0000313" key="3">
    <source>
        <dbReference type="Proteomes" id="UP001284601"/>
    </source>
</evidence>
<reference evidence="3" key="1">
    <citation type="submission" date="2023-07" db="EMBL/GenBank/DDBJ databases">
        <title>Conexibacter stalactiti sp. nov., isolated from stalactites in a lava cave and emended description of the genus Conexibacter.</title>
        <authorList>
            <person name="Lee S.D."/>
        </authorList>
    </citation>
    <scope>NUCLEOTIDE SEQUENCE [LARGE SCALE GENOMIC DNA]</scope>
    <source>
        <strain evidence="3">KCTC 39840</strain>
    </source>
</reference>
<dbReference type="PANTHER" id="PTHR48207">
    <property type="entry name" value="SUCCINATE--HYDROXYMETHYLGLUTARATE COA-TRANSFERASE"/>
    <property type="match status" value="1"/>
</dbReference>
<dbReference type="RefSeq" id="WP_318601449.1">
    <property type="nucleotide sequence ID" value="NZ_JAWSTH010000199.1"/>
</dbReference>
<comment type="caution">
    <text evidence="2">The sequence shown here is derived from an EMBL/GenBank/DDBJ whole genome shotgun (WGS) entry which is preliminary data.</text>
</comment>